<dbReference type="AlphaFoldDB" id="A0A076F5G6"/>
<evidence type="ECO:0000313" key="1">
    <source>
        <dbReference type="EMBL" id="AII10909.1"/>
    </source>
</evidence>
<name>A0A076F5G6_RHOOP</name>
<evidence type="ECO:0000313" key="2">
    <source>
        <dbReference type="Proteomes" id="UP000028488"/>
    </source>
</evidence>
<organism evidence="1 2">
    <name type="scientific">Rhodococcus opacus</name>
    <name type="common">Nocardia opaca</name>
    <dbReference type="NCBI Taxonomy" id="37919"/>
    <lineage>
        <taxon>Bacteria</taxon>
        <taxon>Bacillati</taxon>
        <taxon>Actinomycetota</taxon>
        <taxon>Actinomycetes</taxon>
        <taxon>Mycobacteriales</taxon>
        <taxon>Nocardiaceae</taxon>
        <taxon>Rhodococcus</taxon>
    </lineage>
</organism>
<dbReference type="Proteomes" id="UP000028488">
    <property type="component" value="Plasmid pPDG2"/>
</dbReference>
<dbReference type="EMBL" id="CP008949">
    <property type="protein sequence ID" value="AII10909.1"/>
    <property type="molecule type" value="Genomic_DNA"/>
</dbReference>
<geneLocation type="plasmid" evidence="1 2">
    <name>pPDG2</name>
</geneLocation>
<accession>A0A076F5G6</accession>
<reference evidence="1 2" key="1">
    <citation type="submission" date="2014-07" db="EMBL/GenBank/DDBJ databases">
        <title>Genome Sequence of Rhodococcus opacus Strain R7, a Biodegrader of Mono- and Polycyclic Aromatic Hydrocarbons.</title>
        <authorList>
            <person name="Di Gennaro P."/>
            <person name="Zampolli J."/>
            <person name="Presti I."/>
            <person name="Cappelletti M."/>
            <person name="D'Ursi P."/>
            <person name="Orro A."/>
            <person name="Mezzelani A."/>
            <person name="Milanesi L."/>
        </authorList>
    </citation>
    <scope>NUCLEOTIDE SEQUENCE [LARGE SCALE GENOMIC DNA]</scope>
    <source>
        <strain evidence="1 2">R7</strain>
        <plasmid evidence="1">pPDG2</plasmid>
    </source>
</reference>
<sequence>MALSRTSRTVGFAELDEQRGLRLITTIVGEQSPDDLIVAMPPQVVLEEREGHTVILFLTLEDAQ</sequence>
<gene>
    <name evidence="1" type="ORF">EP51_43000</name>
</gene>
<proteinExistence type="predicted"/>
<protein>
    <submittedName>
        <fullName evidence="1">Uncharacterized protein</fullName>
    </submittedName>
</protein>
<keyword evidence="1" id="KW-0614">Plasmid</keyword>